<dbReference type="STRING" id="354355.SAMN05660816_01745"/>
<dbReference type="GO" id="GO:0044718">
    <property type="term" value="P:siderophore transmembrane transport"/>
    <property type="evidence" value="ECO:0007669"/>
    <property type="project" value="TreeGrafter"/>
</dbReference>
<dbReference type="Gene3D" id="2.60.40.1120">
    <property type="entry name" value="Carboxypeptidase-like, regulatory domain"/>
    <property type="match status" value="1"/>
</dbReference>
<dbReference type="OrthoDB" id="1109239at2"/>
<evidence type="ECO:0000259" key="14">
    <source>
        <dbReference type="Pfam" id="PF07715"/>
    </source>
</evidence>
<organism evidence="15 16">
    <name type="scientific">Niastella yeongjuensis</name>
    <dbReference type="NCBI Taxonomy" id="354355"/>
    <lineage>
        <taxon>Bacteria</taxon>
        <taxon>Pseudomonadati</taxon>
        <taxon>Bacteroidota</taxon>
        <taxon>Chitinophagia</taxon>
        <taxon>Chitinophagales</taxon>
        <taxon>Chitinophagaceae</taxon>
        <taxon>Niastella</taxon>
    </lineage>
</organism>
<evidence type="ECO:0000313" key="15">
    <source>
        <dbReference type="EMBL" id="OQP54491.1"/>
    </source>
</evidence>
<dbReference type="Gene3D" id="2.170.130.10">
    <property type="entry name" value="TonB-dependent receptor, plug domain"/>
    <property type="match status" value="1"/>
</dbReference>
<keyword evidence="16" id="KW-1185">Reference proteome</keyword>
<evidence type="ECO:0000256" key="11">
    <source>
        <dbReference type="RuleBase" id="RU003357"/>
    </source>
</evidence>
<gene>
    <name evidence="15" type="ORF">A4H97_21170</name>
</gene>
<dbReference type="Pfam" id="PF13715">
    <property type="entry name" value="CarbopepD_reg_2"/>
    <property type="match status" value="1"/>
</dbReference>
<dbReference type="Pfam" id="PF00593">
    <property type="entry name" value="TonB_dep_Rec_b-barrel"/>
    <property type="match status" value="1"/>
</dbReference>
<dbReference type="InterPro" id="IPR012910">
    <property type="entry name" value="Plug_dom"/>
</dbReference>
<dbReference type="PROSITE" id="PS52016">
    <property type="entry name" value="TONB_DEPENDENT_REC_3"/>
    <property type="match status" value="1"/>
</dbReference>
<comment type="caution">
    <text evidence="15">The sequence shown here is derived from an EMBL/GenBank/DDBJ whole genome shotgun (WGS) entry which is preliminary data.</text>
</comment>
<dbReference type="EMBL" id="LVXG01000003">
    <property type="protein sequence ID" value="OQP54491.1"/>
    <property type="molecule type" value="Genomic_DNA"/>
</dbReference>
<evidence type="ECO:0000256" key="4">
    <source>
        <dbReference type="ARBA" id="ARBA00022692"/>
    </source>
</evidence>
<sequence>MKNWMLIIVCLVCTWTASAQEIFRVTVKDKTTAAVLPGVSVTPTGGKGVITNDSGQAVIIDLAAGKHSFQFSSVGYEPTSLTVTLPDTSWHEVLLTATHKEMEEVTVLASTRNNQRMENSPLKVEVLGKEEMDEENTIKPGNIASILGDVSGIQIQQSSAVSGNSNVRIQGLDGRYTQILRDGMPLFDGFSGGFGIMQIPPLDLKQVELIKGSASTLYGGGAIGGLINLISKRPGYEQEGLFTLNQSTLRESNFNTYIAKRNKKVGYNFFGGITRQGAVDVNDDNFSDVPKTDAVVVHPRFFFYPDSKTTIALGYTGTFETRNGGDMQVIKEKGDALHQFFEKNKTARHTGDLLVDRTIGNGNRLELKASTTSFDREIITNVHHFKGNQLNYFTEASILIPRSKYSFVGGINVTGDRFKVLPSDPVALTDFNNNTVGAFAQATVNLPVNTILEAGLRADHHNNYGNFVLPRVALFHRFNEEWATRLGVGMGYKTPNPLAVQTVDYPIQDIQPLPPGIQAEKSIGYNAEVNYKKEFGEERSIFINHAFFLTRINNPVIATEEALGPVSFNNAGSHILTRGFDTYVQLKLAAWELYAGYTYTVAERKYLQDNQFMPLTPRNRMAFVVVYEIENAWRFGLEGSYTGTQYRDGDTKTPDYLFMALMMEKKFGKTVSIVLNCENLLDYRQSKHEALYTGPISDPTFKPLWAPIDGRVANLSVRWNWGHK</sequence>
<dbReference type="GO" id="GO:0009279">
    <property type="term" value="C:cell outer membrane"/>
    <property type="evidence" value="ECO:0007669"/>
    <property type="project" value="UniProtKB-SubCell"/>
</dbReference>
<evidence type="ECO:0000256" key="10">
    <source>
        <dbReference type="PROSITE-ProRule" id="PRU01360"/>
    </source>
</evidence>
<comment type="subcellular location">
    <subcellularLocation>
        <location evidence="1 10">Cell outer membrane</location>
        <topology evidence="1 10">Multi-pass membrane protein</topology>
    </subcellularLocation>
</comment>
<dbReference type="InterPro" id="IPR008969">
    <property type="entry name" value="CarboxyPept-like_regulatory"/>
</dbReference>
<evidence type="ECO:0000256" key="8">
    <source>
        <dbReference type="ARBA" id="ARBA00023170"/>
    </source>
</evidence>
<keyword evidence="7 10" id="KW-0472">Membrane</keyword>
<evidence type="ECO:0000259" key="13">
    <source>
        <dbReference type="Pfam" id="PF00593"/>
    </source>
</evidence>
<keyword evidence="2 10" id="KW-0813">Transport</keyword>
<accession>A0A1V9F892</accession>
<dbReference type="GO" id="GO:0015344">
    <property type="term" value="F:siderophore uptake transmembrane transporter activity"/>
    <property type="evidence" value="ECO:0007669"/>
    <property type="project" value="TreeGrafter"/>
</dbReference>
<dbReference type="PANTHER" id="PTHR30069">
    <property type="entry name" value="TONB-DEPENDENT OUTER MEMBRANE RECEPTOR"/>
    <property type="match status" value="1"/>
</dbReference>
<proteinExistence type="inferred from homology"/>
<evidence type="ECO:0000256" key="7">
    <source>
        <dbReference type="ARBA" id="ARBA00023136"/>
    </source>
</evidence>
<dbReference type="InterPro" id="IPR037066">
    <property type="entry name" value="Plug_dom_sf"/>
</dbReference>
<keyword evidence="8 15" id="KW-0675">Receptor</keyword>
<dbReference type="InterPro" id="IPR039426">
    <property type="entry name" value="TonB-dep_rcpt-like"/>
</dbReference>
<dbReference type="Proteomes" id="UP000192610">
    <property type="component" value="Unassembled WGS sequence"/>
</dbReference>
<evidence type="ECO:0000256" key="2">
    <source>
        <dbReference type="ARBA" id="ARBA00022448"/>
    </source>
</evidence>
<evidence type="ECO:0000256" key="3">
    <source>
        <dbReference type="ARBA" id="ARBA00022452"/>
    </source>
</evidence>
<reference evidence="16" key="1">
    <citation type="submission" date="2016-04" db="EMBL/GenBank/DDBJ databases">
        <authorList>
            <person name="Chen L."/>
            <person name="Zhuang W."/>
            <person name="Wang G."/>
        </authorList>
    </citation>
    <scope>NUCLEOTIDE SEQUENCE [LARGE SCALE GENOMIC DNA]</scope>
    <source>
        <strain evidence="16">17621</strain>
    </source>
</reference>
<dbReference type="RefSeq" id="WP_081197319.1">
    <property type="nucleotide sequence ID" value="NZ_FOCZ01000003.1"/>
</dbReference>
<evidence type="ECO:0000256" key="6">
    <source>
        <dbReference type="ARBA" id="ARBA00023077"/>
    </source>
</evidence>
<comment type="similarity">
    <text evidence="10 11">Belongs to the TonB-dependent receptor family.</text>
</comment>
<evidence type="ECO:0000256" key="12">
    <source>
        <dbReference type="SAM" id="SignalP"/>
    </source>
</evidence>
<evidence type="ECO:0000256" key="9">
    <source>
        <dbReference type="ARBA" id="ARBA00023237"/>
    </source>
</evidence>
<evidence type="ECO:0000256" key="5">
    <source>
        <dbReference type="ARBA" id="ARBA00022729"/>
    </source>
</evidence>
<dbReference type="AlphaFoldDB" id="A0A1V9F892"/>
<dbReference type="SUPFAM" id="SSF56935">
    <property type="entry name" value="Porins"/>
    <property type="match status" value="1"/>
</dbReference>
<feature type="domain" description="TonB-dependent receptor-like beta-barrel" evidence="13">
    <location>
        <begin position="252"/>
        <end position="680"/>
    </location>
</feature>
<keyword evidence="6 11" id="KW-0798">TonB box</keyword>
<dbReference type="InterPro" id="IPR000531">
    <property type="entry name" value="Beta-barrel_TonB"/>
</dbReference>
<keyword evidence="9 10" id="KW-0998">Cell outer membrane</keyword>
<protein>
    <submittedName>
        <fullName evidence="15">TonB-dependent receptor</fullName>
    </submittedName>
</protein>
<keyword evidence="3 10" id="KW-1134">Transmembrane beta strand</keyword>
<evidence type="ECO:0000256" key="1">
    <source>
        <dbReference type="ARBA" id="ARBA00004571"/>
    </source>
</evidence>
<evidence type="ECO:0000313" key="16">
    <source>
        <dbReference type="Proteomes" id="UP000192610"/>
    </source>
</evidence>
<feature type="domain" description="TonB-dependent receptor plug" evidence="14">
    <location>
        <begin position="118"/>
        <end position="225"/>
    </location>
</feature>
<dbReference type="PANTHER" id="PTHR30069:SF29">
    <property type="entry name" value="HEMOGLOBIN AND HEMOGLOBIN-HAPTOGLOBIN-BINDING PROTEIN 1-RELATED"/>
    <property type="match status" value="1"/>
</dbReference>
<feature type="signal peptide" evidence="12">
    <location>
        <begin position="1"/>
        <end position="19"/>
    </location>
</feature>
<dbReference type="Gene3D" id="2.40.170.20">
    <property type="entry name" value="TonB-dependent receptor, beta-barrel domain"/>
    <property type="match status" value="1"/>
</dbReference>
<dbReference type="Pfam" id="PF07715">
    <property type="entry name" value="Plug"/>
    <property type="match status" value="1"/>
</dbReference>
<name>A0A1V9F892_9BACT</name>
<keyword evidence="5 12" id="KW-0732">Signal</keyword>
<dbReference type="InterPro" id="IPR036942">
    <property type="entry name" value="Beta-barrel_TonB_sf"/>
</dbReference>
<keyword evidence="4 10" id="KW-0812">Transmembrane</keyword>
<dbReference type="SUPFAM" id="SSF49464">
    <property type="entry name" value="Carboxypeptidase regulatory domain-like"/>
    <property type="match status" value="1"/>
</dbReference>
<feature type="chain" id="PRO_5010704061" evidence="12">
    <location>
        <begin position="20"/>
        <end position="724"/>
    </location>
</feature>